<organism evidence="1 2">
    <name type="scientific">Legionella quinlivanii</name>
    <dbReference type="NCBI Taxonomy" id="45073"/>
    <lineage>
        <taxon>Bacteria</taxon>
        <taxon>Pseudomonadati</taxon>
        <taxon>Pseudomonadota</taxon>
        <taxon>Gammaproteobacteria</taxon>
        <taxon>Legionellales</taxon>
        <taxon>Legionellaceae</taxon>
        <taxon>Legionella</taxon>
    </lineage>
</organism>
<reference evidence="1 2" key="1">
    <citation type="submission" date="2015-11" db="EMBL/GenBank/DDBJ databases">
        <title>Genomic analysis of 38 Legionella species identifies large and diverse effector repertoires.</title>
        <authorList>
            <person name="Burstein D."/>
            <person name="Amaro F."/>
            <person name="Zusman T."/>
            <person name="Lifshitz Z."/>
            <person name="Cohen O."/>
            <person name="Gilbert J.A."/>
            <person name="Pupko T."/>
            <person name="Shuman H.A."/>
            <person name="Segal G."/>
        </authorList>
    </citation>
    <scope>NUCLEOTIDE SEQUENCE [LARGE SCALE GENOMIC DNA]</scope>
    <source>
        <strain evidence="1 2">CDC#1442-AUS-E</strain>
    </source>
</reference>
<evidence type="ECO:0008006" key="3">
    <source>
        <dbReference type="Google" id="ProtNLM"/>
    </source>
</evidence>
<dbReference type="AlphaFoldDB" id="A0A0W0XUJ5"/>
<dbReference type="OrthoDB" id="886161at2"/>
<sequence length="320" mass="35852">MEIKDLAGISKPLEKLIVTISKGLGCLFTAYITKRNTTAHLQAMEDFTEVIAKSPVPIKEAEYQGNGFVVKFSSDGEILNRAKSREEFKSIKKQCNIESIISQTADELNKDEAISAEEVEEDWITRYFNIIEDISDEQMQNIWAKVLAGEIRKPKSYSLRTLELLKNLSKEEANLFNTISAYAININNQFCLLNTNELLSLAKELTYTDIINLKDSGLISNSEALCSIDFSERNSCTLINCKKLIIIEASQESSKIQLSILPFTKAGTELLAFTNPTSNNEYIMKLCNLVKASKARIHVADIEKIVGDKISYKNKNVISG</sequence>
<dbReference type="EMBL" id="LNYS01000016">
    <property type="protein sequence ID" value="KTD48086.1"/>
    <property type="molecule type" value="Genomic_DNA"/>
</dbReference>
<protein>
    <recommendedName>
        <fullName evidence="3">DUF2806 domain-containing protein</fullName>
    </recommendedName>
</protein>
<dbReference type="InterPro" id="IPR021254">
    <property type="entry name" value="DUF2806"/>
</dbReference>
<proteinExistence type="predicted"/>
<accession>A0A0W0XUJ5</accession>
<keyword evidence="2" id="KW-1185">Reference proteome</keyword>
<comment type="caution">
    <text evidence="1">The sequence shown here is derived from an EMBL/GenBank/DDBJ whole genome shotgun (WGS) entry which is preliminary data.</text>
</comment>
<dbReference type="STRING" id="45073.Lqui_2128"/>
<name>A0A0W0XUJ5_9GAMM</name>
<dbReference type="Proteomes" id="UP000054618">
    <property type="component" value="Unassembled WGS sequence"/>
</dbReference>
<dbReference type="RefSeq" id="WP_058508224.1">
    <property type="nucleotide sequence ID" value="NZ_CAAAIK010000035.1"/>
</dbReference>
<evidence type="ECO:0000313" key="2">
    <source>
        <dbReference type="Proteomes" id="UP000054618"/>
    </source>
</evidence>
<dbReference type="Pfam" id="PF10987">
    <property type="entry name" value="DUF2806"/>
    <property type="match status" value="1"/>
</dbReference>
<gene>
    <name evidence="1" type="ORF">Lqui_2128</name>
</gene>
<dbReference type="PATRIC" id="fig|45073.5.peg.2245"/>
<evidence type="ECO:0000313" key="1">
    <source>
        <dbReference type="EMBL" id="KTD48086.1"/>
    </source>
</evidence>